<keyword evidence="1" id="KW-0808">Transferase</keyword>
<dbReference type="Pfam" id="PF13439">
    <property type="entry name" value="Glyco_transf_4"/>
    <property type="match status" value="1"/>
</dbReference>
<evidence type="ECO:0000313" key="5">
    <source>
        <dbReference type="Proteomes" id="UP000615326"/>
    </source>
</evidence>
<dbReference type="Pfam" id="PF00534">
    <property type="entry name" value="Glycos_transf_1"/>
    <property type="match status" value="1"/>
</dbReference>
<sequence length="384" mass="42387">MKVIHVVRQFSPSVGGLEDAVLNLSVQQRNMPGVDARIITLNSVFNRNGSLPPRDSVSGVPVTRIPWCGSKRYPVAPSVLWHLRDADIIHVHAIDFFFDYFALTKRLHQRPLIASTHGGFFHSGAYSRLKKLWFSSITRASVSKYSKIVACSENDAELFSPVSGARLITIENGINQEKFLNAASQVPCRTLISFGRFSPHKRLDLLFPLLAALKKQHNEWRLIVAGRPAEQSLEDLRAMADDAGVLAAVTFLPDPSDSELRNALGSATWFVSLSEHEGFGLAAVEALSAGLIPVLSEIAPFRRLIARTGVGILDNSTVFETTAVKIEKCQNSGMAKLTQLRDRAINGAQLYDWRDVAKRYVSVYRDILGEPAIPELNTVSCKPI</sequence>
<dbReference type="RefSeq" id="WP_173576846.1">
    <property type="nucleotide sequence ID" value="NZ_WOSW01000009.1"/>
</dbReference>
<proteinExistence type="predicted"/>
<evidence type="ECO:0000259" key="2">
    <source>
        <dbReference type="Pfam" id="PF00534"/>
    </source>
</evidence>
<dbReference type="PANTHER" id="PTHR46401:SF2">
    <property type="entry name" value="GLYCOSYLTRANSFERASE WBBK-RELATED"/>
    <property type="match status" value="1"/>
</dbReference>
<name>A0ABX0KAT1_9PROT</name>
<gene>
    <name evidence="4" type="ORF">GOB84_07015</name>
</gene>
<dbReference type="Gene3D" id="3.40.50.2000">
    <property type="entry name" value="Glycogen Phosphorylase B"/>
    <property type="match status" value="2"/>
</dbReference>
<dbReference type="SUPFAM" id="SSF53756">
    <property type="entry name" value="UDP-Glycosyltransferase/glycogen phosphorylase"/>
    <property type="match status" value="1"/>
</dbReference>
<protein>
    <submittedName>
        <fullName evidence="4">Glycosyltransferase</fullName>
    </submittedName>
</protein>
<dbReference type="InterPro" id="IPR001296">
    <property type="entry name" value="Glyco_trans_1"/>
</dbReference>
<feature type="domain" description="Glycosyltransferase subfamily 4-like N-terminal" evidence="3">
    <location>
        <begin position="14"/>
        <end position="177"/>
    </location>
</feature>
<accession>A0ABX0KAT1</accession>
<evidence type="ECO:0000256" key="1">
    <source>
        <dbReference type="ARBA" id="ARBA00022679"/>
    </source>
</evidence>
<dbReference type="InterPro" id="IPR028098">
    <property type="entry name" value="Glyco_trans_4-like_N"/>
</dbReference>
<reference evidence="4 5" key="1">
    <citation type="journal article" date="2020" name="Int. J. Syst. Evol. Microbiol.">
        <title>Novel acetic acid bacteria from cider fermentations: Acetobacter conturbans sp. nov. and Acetobacter fallax sp. nov.</title>
        <authorList>
            <person name="Sombolestani A.S."/>
            <person name="Cleenwerck I."/>
            <person name="Cnockaert M."/>
            <person name="Borremans W."/>
            <person name="Wieme A.D."/>
            <person name="De Vuyst L."/>
            <person name="Vandamme P."/>
        </authorList>
    </citation>
    <scope>NUCLEOTIDE SEQUENCE [LARGE SCALE GENOMIC DNA]</scope>
    <source>
        <strain evidence="4 5">LMG 1637</strain>
    </source>
</reference>
<keyword evidence="5" id="KW-1185">Reference proteome</keyword>
<comment type="caution">
    <text evidence="4">The sequence shown here is derived from an EMBL/GenBank/DDBJ whole genome shotgun (WGS) entry which is preliminary data.</text>
</comment>
<organism evidence="4 5">
    <name type="scientific">Acetobacter fallax</name>
    <dbReference type="NCBI Taxonomy" id="1737473"/>
    <lineage>
        <taxon>Bacteria</taxon>
        <taxon>Pseudomonadati</taxon>
        <taxon>Pseudomonadota</taxon>
        <taxon>Alphaproteobacteria</taxon>
        <taxon>Acetobacterales</taxon>
        <taxon>Acetobacteraceae</taxon>
        <taxon>Acetobacter</taxon>
    </lineage>
</organism>
<evidence type="ECO:0000313" key="4">
    <source>
        <dbReference type="EMBL" id="NHO32316.1"/>
    </source>
</evidence>
<dbReference type="EMBL" id="WOSW01000009">
    <property type="protein sequence ID" value="NHO32316.1"/>
    <property type="molecule type" value="Genomic_DNA"/>
</dbReference>
<dbReference type="CDD" id="cd03801">
    <property type="entry name" value="GT4_PimA-like"/>
    <property type="match status" value="1"/>
</dbReference>
<dbReference type="Proteomes" id="UP000615326">
    <property type="component" value="Unassembled WGS sequence"/>
</dbReference>
<evidence type="ECO:0000259" key="3">
    <source>
        <dbReference type="Pfam" id="PF13439"/>
    </source>
</evidence>
<dbReference type="PANTHER" id="PTHR46401">
    <property type="entry name" value="GLYCOSYLTRANSFERASE WBBK-RELATED"/>
    <property type="match status" value="1"/>
</dbReference>
<feature type="domain" description="Glycosyl transferase family 1" evidence="2">
    <location>
        <begin position="190"/>
        <end position="329"/>
    </location>
</feature>